<protein>
    <submittedName>
        <fullName evidence="2">Uncharacterized protein</fullName>
    </submittedName>
</protein>
<keyword evidence="1" id="KW-0472">Membrane</keyword>
<organism evidence="2">
    <name type="scientific">Rhipicephalus microplus</name>
    <name type="common">Cattle tick</name>
    <name type="synonym">Boophilus microplus</name>
    <dbReference type="NCBI Taxonomy" id="6941"/>
    <lineage>
        <taxon>Eukaryota</taxon>
        <taxon>Metazoa</taxon>
        <taxon>Ecdysozoa</taxon>
        <taxon>Arthropoda</taxon>
        <taxon>Chelicerata</taxon>
        <taxon>Arachnida</taxon>
        <taxon>Acari</taxon>
        <taxon>Parasitiformes</taxon>
        <taxon>Ixodida</taxon>
        <taxon>Ixodoidea</taxon>
        <taxon>Ixodidae</taxon>
        <taxon>Rhipicephalinae</taxon>
        <taxon>Rhipicephalus</taxon>
        <taxon>Boophilus</taxon>
    </lineage>
</organism>
<evidence type="ECO:0000313" key="2">
    <source>
        <dbReference type="EMBL" id="NIE44437.1"/>
    </source>
</evidence>
<keyword evidence="1" id="KW-1133">Transmembrane helix</keyword>
<sequence>MTWIAPVSLSHMDFALCCSCVVGTRFNHQSQHRLPRCSSEALSNSWCATVLLFWGCVFHSLIMMQHAGTHSPREFFLKLCS</sequence>
<name>A0A6G5A330_RHIMP</name>
<accession>A0A6G5A330</accession>
<proteinExistence type="predicted"/>
<dbReference type="EMBL" id="GIKN01002164">
    <property type="protein sequence ID" value="NIE44437.1"/>
    <property type="molecule type" value="Transcribed_RNA"/>
</dbReference>
<feature type="transmembrane region" description="Helical" evidence="1">
    <location>
        <begin position="43"/>
        <end position="64"/>
    </location>
</feature>
<reference evidence="2" key="1">
    <citation type="submission" date="2020-03" db="EMBL/GenBank/DDBJ databases">
        <title>A transcriptome and proteome of the tick Rhipicephalus microplus shaped by the genetic composition of its hosts and developmental stage.</title>
        <authorList>
            <person name="Garcia G.R."/>
            <person name="Ribeiro J.M.C."/>
            <person name="Maruyama S.R."/>
            <person name="Gardinasse L.G."/>
            <person name="Nelson K."/>
            <person name="Ferreira B.R."/>
            <person name="Andrade T.G."/>
            <person name="Santos I.K.F.M."/>
        </authorList>
    </citation>
    <scope>NUCLEOTIDE SEQUENCE</scope>
    <source>
        <strain evidence="2">NSGR</strain>
        <tissue evidence="2">Salivary glands</tissue>
    </source>
</reference>
<evidence type="ECO:0000256" key="1">
    <source>
        <dbReference type="SAM" id="Phobius"/>
    </source>
</evidence>
<dbReference type="AlphaFoldDB" id="A0A6G5A330"/>
<keyword evidence="1" id="KW-0812">Transmembrane</keyword>